<evidence type="ECO:0000313" key="5">
    <source>
        <dbReference type="EMBL" id="EFX71490.1"/>
    </source>
</evidence>
<dbReference type="GO" id="GO:0048488">
    <property type="term" value="P:synaptic vesicle endocytosis"/>
    <property type="evidence" value="ECO:0000318"/>
    <property type="project" value="GO_Central"/>
</dbReference>
<dbReference type="PANTHER" id="PTHR43903">
    <property type="entry name" value="NEUROLIGIN"/>
    <property type="match status" value="1"/>
</dbReference>
<evidence type="ECO:0000313" key="6">
    <source>
        <dbReference type="Proteomes" id="UP000000305"/>
    </source>
</evidence>
<dbReference type="PROSITE" id="PS00941">
    <property type="entry name" value="CARBOXYLESTERASE_B_2"/>
    <property type="match status" value="1"/>
</dbReference>
<reference evidence="5 6" key="1">
    <citation type="journal article" date="2011" name="Science">
        <title>The ecoresponsive genome of Daphnia pulex.</title>
        <authorList>
            <person name="Colbourne J.K."/>
            <person name="Pfrender M.E."/>
            <person name="Gilbert D."/>
            <person name="Thomas W.K."/>
            <person name="Tucker A."/>
            <person name="Oakley T.H."/>
            <person name="Tokishita S."/>
            <person name="Aerts A."/>
            <person name="Arnold G.J."/>
            <person name="Basu M.K."/>
            <person name="Bauer D.J."/>
            <person name="Caceres C.E."/>
            <person name="Carmel L."/>
            <person name="Casola C."/>
            <person name="Choi J.H."/>
            <person name="Detter J.C."/>
            <person name="Dong Q."/>
            <person name="Dusheyko S."/>
            <person name="Eads B.D."/>
            <person name="Frohlich T."/>
            <person name="Geiler-Samerotte K.A."/>
            <person name="Gerlach D."/>
            <person name="Hatcher P."/>
            <person name="Jogdeo S."/>
            <person name="Krijgsveld J."/>
            <person name="Kriventseva E.V."/>
            <person name="Kultz D."/>
            <person name="Laforsch C."/>
            <person name="Lindquist E."/>
            <person name="Lopez J."/>
            <person name="Manak J.R."/>
            <person name="Muller J."/>
            <person name="Pangilinan J."/>
            <person name="Patwardhan R.P."/>
            <person name="Pitluck S."/>
            <person name="Pritham E.J."/>
            <person name="Rechtsteiner A."/>
            <person name="Rho M."/>
            <person name="Rogozin I.B."/>
            <person name="Sakarya O."/>
            <person name="Salamov A."/>
            <person name="Schaack S."/>
            <person name="Shapiro H."/>
            <person name="Shiga Y."/>
            <person name="Skalitzky C."/>
            <person name="Smith Z."/>
            <person name="Souvorov A."/>
            <person name="Sung W."/>
            <person name="Tang Z."/>
            <person name="Tsuchiya D."/>
            <person name="Tu H."/>
            <person name="Vos H."/>
            <person name="Wang M."/>
            <person name="Wolf Y.I."/>
            <person name="Yamagata H."/>
            <person name="Yamada T."/>
            <person name="Ye Y."/>
            <person name="Shaw J.R."/>
            <person name="Andrews J."/>
            <person name="Crease T.J."/>
            <person name="Tang H."/>
            <person name="Lucas S.M."/>
            <person name="Robertson H.M."/>
            <person name="Bork P."/>
            <person name="Koonin E.V."/>
            <person name="Zdobnov E.M."/>
            <person name="Grigoriev I.V."/>
            <person name="Lynch M."/>
            <person name="Boore J.L."/>
        </authorList>
    </citation>
    <scope>NUCLEOTIDE SEQUENCE [LARGE SCALE GENOMIC DNA]</scope>
</reference>
<comment type="similarity">
    <text evidence="1">Belongs to the type-B carboxylesterase/lipase family.</text>
</comment>
<dbReference type="InterPro" id="IPR029058">
    <property type="entry name" value="AB_hydrolase_fold"/>
</dbReference>
<organism evidence="5 6">
    <name type="scientific">Daphnia pulex</name>
    <name type="common">Water flea</name>
    <dbReference type="NCBI Taxonomy" id="6669"/>
    <lineage>
        <taxon>Eukaryota</taxon>
        <taxon>Metazoa</taxon>
        <taxon>Ecdysozoa</taxon>
        <taxon>Arthropoda</taxon>
        <taxon>Crustacea</taxon>
        <taxon>Branchiopoda</taxon>
        <taxon>Diplostraca</taxon>
        <taxon>Cladocera</taxon>
        <taxon>Anomopoda</taxon>
        <taxon>Daphniidae</taxon>
        <taxon>Daphnia</taxon>
    </lineage>
</organism>
<dbReference type="Proteomes" id="UP000000305">
    <property type="component" value="Unassembled WGS sequence"/>
</dbReference>
<keyword evidence="3" id="KW-0325">Glycoprotein</keyword>
<protein>
    <recommendedName>
        <fullName evidence="4">Carboxylesterase type B domain-containing protein</fullName>
    </recommendedName>
</protein>
<evidence type="ECO:0000256" key="1">
    <source>
        <dbReference type="ARBA" id="ARBA00005964"/>
    </source>
</evidence>
<evidence type="ECO:0000256" key="3">
    <source>
        <dbReference type="ARBA" id="ARBA00023180"/>
    </source>
</evidence>
<evidence type="ECO:0000256" key="2">
    <source>
        <dbReference type="ARBA" id="ARBA00022729"/>
    </source>
</evidence>
<dbReference type="GO" id="GO:0007158">
    <property type="term" value="P:neuron cell-cell adhesion"/>
    <property type="evidence" value="ECO:0000318"/>
    <property type="project" value="GO_Central"/>
</dbReference>
<dbReference type="GO" id="GO:0097104">
    <property type="term" value="P:postsynaptic membrane assembly"/>
    <property type="evidence" value="ECO:0000318"/>
    <property type="project" value="GO_Central"/>
</dbReference>
<dbReference type="InterPro" id="IPR002018">
    <property type="entry name" value="CarbesteraseB"/>
</dbReference>
<dbReference type="PhylomeDB" id="E9H9Z4"/>
<dbReference type="Gene3D" id="3.40.50.1820">
    <property type="entry name" value="alpha/beta hydrolase"/>
    <property type="match status" value="1"/>
</dbReference>
<dbReference type="GO" id="GO:0005886">
    <property type="term" value="C:plasma membrane"/>
    <property type="evidence" value="ECO:0000318"/>
    <property type="project" value="GO_Central"/>
</dbReference>
<dbReference type="OrthoDB" id="3200163at2759"/>
<dbReference type="STRING" id="6669.E9H9Z4"/>
<dbReference type="InterPro" id="IPR051093">
    <property type="entry name" value="Neuroligin/BSAL"/>
</dbReference>
<evidence type="ECO:0000259" key="4">
    <source>
        <dbReference type="Pfam" id="PF00135"/>
    </source>
</evidence>
<dbReference type="AlphaFoldDB" id="E9H9Z4"/>
<gene>
    <name evidence="5" type="ORF">DAPPUDRAFT_60001</name>
</gene>
<keyword evidence="2" id="KW-0732">Signal</keyword>
<dbReference type="GO" id="GO:0045202">
    <property type="term" value="C:synapse"/>
    <property type="evidence" value="ECO:0000318"/>
    <property type="project" value="GO_Central"/>
</dbReference>
<feature type="non-terminal residue" evidence="5">
    <location>
        <position position="1"/>
    </location>
</feature>
<dbReference type="GO" id="GO:0042043">
    <property type="term" value="F:neurexin family protein binding"/>
    <property type="evidence" value="ECO:0000318"/>
    <property type="project" value="GO_Central"/>
</dbReference>
<dbReference type="OMA" id="VMSESTH"/>
<dbReference type="InterPro" id="IPR019819">
    <property type="entry name" value="Carboxylesterase_B_CS"/>
</dbReference>
<dbReference type="InParanoid" id="E9H9Z4"/>
<dbReference type="GO" id="GO:0098793">
    <property type="term" value="C:presynapse"/>
    <property type="evidence" value="ECO:0007669"/>
    <property type="project" value="GOC"/>
</dbReference>
<dbReference type="GO" id="GO:0097105">
    <property type="term" value="P:presynaptic membrane assembly"/>
    <property type="evidence" value="ECO:0000318"/>
    <property type="project" value="GO_Central"/>
</dbReference>
<dbReference type="HOGENOM" id="CLU_006586_4_0_1"/>
<dbReference type="Pfam" id="PF00135">
    <property type="entry name" value="COesterase"/>
    <property type="match status" value="1"/>
</dbReference>
<keyword evidence="6" id="KW-1185">Reference proteome</keyword>
<sequence>VEAFLGIPYAAAPIGSLRYLPPASPGPWGPSIRPATSLPPACPQQMPPLLESMPRARYYQLKRMQLMLANQSEDCLFLNIYAPSEGFSGSGSTTTPFSTSLAVVVLIHGESYSWGAGHLMDGGMLAAKSRMVVVTLNYRLGILGNFINFPAAATGNYGLLDIMAALVWLKDNIGGFGGDSNRITLSGHGTGAALVNLLMISPLAAGLFQRAVLMSGSALSPWALNHQAGWLKAEVARQMDCGPPSDQQQQQPNNKEMSLMMADIGDCLRKRPLESLMAVRLPPTPRFCTTFAPFVDGAGIVAVDPLHAMQSASQDFARIPLVAGVTSIESYRHTG</sequence>
<dbReference type="GO" id="GO:0038023">
    <property type="term" value="F:signaling receptor activity"/>
    <property type="evidence" value="ECO:0000318"/>
    <property type="project" value="GO_Central"/>
</dbReference>
<dbReference type="KEGG" id="dpx:DAPPUDRAFT_60001"/>
<accession>E9H9Z4</accession>
<dbReference type="eggNOG" id="KOG1516">
    <property type="taxonomic scope" value="Eukaryota"/>
</dbReference>
<dbReference type="GO" id="GO:0009986">
    <property type="term" value="C:cell surface"/>
    <property type="evidence" value="ECO:0000318"/>
    <property type="project" value="GO_Central"/>
</dbReference>
<dbReference type="EMBL" id="GL732609">
    <property type="protein sequence ID" value="EFX71490.1"/>
    <property type="molecule type" value="Genomic_DNA"/>
</dbReference>
<dbReference type="SUPFAM" id="SSF53474">
    <property type="entry name" value="alpha/beta-Hydrolases"/>
    <property type="match status" value="1"/>
</dbReference>
<name>E9H9Z4_DAPPU</name>
<dbReference type="GO" id="GO:0045211">
    <property type="term" value="C:postsynaptic membrane"/>
    <property type="evidence" value="ECO:0000318"/>
    <property type="project" value="GO_Central"/>
</dbReference>
<proteinExistence type="inferred from homology"/>
<dbReference type="GO" id="GO:0007268">
    <property type="term" value="P:chemical synaptic transmission"/>
    <property type="evidence" value="ECO:0000318"/>
    <property type="project" value="GO_Central"/>
</dbReference>
<dbReference type="GO" id="GO:0050804">
    <property type="term" value="P:modulation of chemical synaptic transmission"/>
    <property type="evidence" value="ECO:0000318"/>
    <property type="project" value="GO_Central"/>
</dbReference>
<feature type="domain" description="Carboxylesterase type B" evidence="4">
    <location>
        <begin position="1"/>
        <end position="330"/>
    </location>
</feature>